<proteinExistence type="predicted"/>
<evidence type="ECO:0000313" key="3">
    <source>
        <dbReference type="Proteomes" id="UP001139887"/>
    </source>
</evidence>
<evidence type="ECO:0000313" key="2">
    <source>
        <dbReference type="EMBL" id="KAJ2842037.1"/>
    </source>
</evidence>
<name>A0A9W8I0H5_9FUNG</name>
<sequence>MLRGCLLTLVAVLLVLQFLASLFQTALYAGEKIYFDHNNLLYTRGWLYYFKWVIKPLSAALALSLVLSTLCSCCCGGPSKRTGRGGKGYPSILAFCSLVMTALWAVIVGFQLRNDENTTLSVLVDNTITSGVFVYPLGDGFSLRNNCDASPFTLIDHGKTACRLLLAESGIAIVCLGLWALSFLFALVLFCVVG</sequence>
<dbReference type="OrthoDB" id="5570839at2759"/>
<gene>
    <name evidence="2" type="ORF">IWW36_006056</name>
</gene>
<organism evidence="2 3">
    <name type="scientific">Coemansia brasiliensis</name>
    <dbReference type="NCBI Taxonomy" id="2650707"/>
    <lineage>
        <taxon>Eukaryota</taxon>
        <taxon>Fungi</taxon>
        <taxon>Fungi incertae sedis</taxon>
        <taxon>Zoopagomycota</taxon>
        <taxon>Kickxellomycotina</taxon>
        <taxon>Kickxellomycetes</taxon>
        <taxon>Kickxellales</taxon>
        <taxon>Kickxellaceae</taxon>
        <taxon>Coemansia</taxon>
    </lineage>
</organism>
<evidence type="ECO:0000256" key="1">
    <source>
        <dbReference type="SAM" id="Phobius"/>
    </source>
</evidence>
<comment type="caution">
    <text evidence="2">The sequence shown here is derived from an EMBL/GenBank/DDBJ whole genome shotgun (WGS) entry which is preliminary data.</text>
</comment>
<dbReference type="EMBL" id="JANBUW010001941">
    <property type="protein sequence ID" value="KAJ2842037.1"/>
    <property type="molecule type" value="Genomic_DNA"/>
</dbReference>
<accession>A0A9W8I0H5</accession>
<reference evidence="2" key="1">
    <citation type="submission" date="2022-07" db="EMBL/GenBank/DDBJ databases">
        <title>Phylogenomic reconstructions and comparative analyses of Kickxellomycotina fungi.</title>
        <authorList>
            <person name="Reynolds N.K."/>
            <person name="Stajich J.E."/>
            <person name="Barry K."/>
            <person name="Grigoriev I.V."/>
            <person name="Crous P."/>
            <person name="Smith M.E."/>
        </authorList>
    </citation>
    <scope>NUCLEOTIDE SEQUENCE</scope>
    <source>
        <strain evidence="2">NRRL 1566</strain>
    </source>
</reference>
<feature type="transmembrane region" description="Helical" evidence="1">
    <location>
        <begin position="171"/>
        <end position="193"/>
    </location>
</feature>
<keyword evidence="3" id="KW-1185">Reference proteome</keyword>
<feature type="transmembrane region" description="Helical" evidence="1">
    <location>
        <begin position="89"/>
        <end position="112"/>
    </location>
</feature>
<feature type="transmembrane region" description="Helical" evidence="1">
    <location>
        <begin position="53"/>
        <end position="77"/>
    </location>
</feature>
<keyword evidence="1" id="KW-0472">Membrane</keyword>
<dbReference type="Proteomes" id="UP001139887">
    <property type="component" value="Unassembled WGS sequence"/>
</dbReference>
<keyword evidence="1" id="KW-0812">Transmembrane</keyword>
<feature type="non-terminal residue" evidence="2">
    <location>
        <position position="194"/>
    </location>
</feature>
<protein>
    <submittedName>
        <fullName evidence="2">Uncharacterized protein</fullName>
    </submittedName>
</protein>
<dbReference type="AlphaFoldDB" id="A0A9W8I0H5"/>
<keyword evidence="1" id="KW-1133">Transmembrane helix</keyword>